<organism evidence="8 10">
    <name type="scientific">Leyella lascolaii</name>
    <dbReference type="NCBI Taxonomy" id="1776379"/>
    <lineage>
        <taxon>Bacteria</taxon>
        <taxon>Pseudomonadati</taxon>
        <taxon>Bacteroidota</taxon>
        <taxon>Bacteroidia</taxon>
        <taxon>Bacteroidales</taxon>
        <taxon>Prevotellaceae</taxon>
        <taxon>Leyella</taxon>
    </lineage>
</organism>
<dbReference type="PANTHER" id="PTHR43133:SF46">
    <property type="entry name" value="RNA POLYMERASE SIGMA-70 FACTOR ECF SUBFAMILY"/>
    <property type="match status" value="1"/>
</dbReference>
<dbReference type="AlphaFoldDB" id="A0AAW7JIM4"/>
<evidence type="ECO:0000256" key="3">
    <source>
        <dbReference type="ARBA" id="ARBA00023082"/>
    </source>
</evidence>
<evidence type="ECO:0000313" key="9">
    <source>
        <dbReference type="Proteomes" id="UP001167831"/>
    </source>
</evidence>
<proteinExistence type="inferred from homology"/>
<dbReference type="Pfam" id="PF08281">
    <property type="entry name" value="Sigma70_r4_2"/>
    <property type="match status" value="1"/>
</dbReference>
<feature type="domain" description="RNA polymerase sigma-70 region 2" evidence="5">
    <location>
        <begin position="28"/>
        <end position="88"/>
    </location>
</feature>
<accession>A0AAW7JIM4</accession>
<dbReference type="PANTHER" id="PTHR43133">
    <property type="entry name" value="RNA POLYMERASE ECF-TYPE SIGMA FACTO"/>
    <property type="match status" value="1"/>
</dbReference>
<comment type="caution">
    <text evidence="8">The sequence shown here is derived from an EMBL/GenBank/DDBJ whole genome shotgun (WGS) entry which is preliminary data.</text>
</comment>
<keyword evidence="4" id="KW-0804">Transcription</keyword>
<dbReference type="InterPro" id="IPR013324">
    <property type="entry name" value="RNA_pol_sigma_r3/r4-like"/>
</dbReference>
<dbReference type="InterPro" id="IPR013249">
    <property type="entry name" value="RNA_pol_sigma70_r4_t2"/>
</dbReference>
<dbReference type="Pfam" id="PF04542">
    <property type="entry name" value="Sigma70_r2"/>
    <property type="match status" value="1"/>
</dbReference>
<dbReference type="Gene3D" id="1.10.1740.10">
    <property type="match status" value="1"/>
</dbReference>
<reference evidence="8" key="2">
    <citation type="submission" date="2023-08" db="EMBL/GenBank/DDBJ databases">
        <title>Identification and characterization of horizontal gene transfer across gut microbiota members of farm animals based on homology search.</title>
        <authorList>
            <person name="Schwarzerova J."/>
            <person name="Nykrynova M."/>
            <person name="Jureckova K."/>
            <person name="Cejkova D."/>
            <person name="Rychlik I."/>
        </authorList>
    </citation>
    <scope>NUCLEOTIDE SEQUENCE</scope>
    <source>
        <strain evidence="8">ET15</strain>
        <strain evidence="7">ET37</strain>
    </source>
</reference>
<dbReference type="GO" id="GO:0006352">
    <property type="term" value="P:DNA-templated transcription initiation"/>
    <property type="evidence" value="ECO:0007669"/>
    <property type="project" value="InterPro"/>
</dbReference>
<keyword evidence="3" id="KW-0731">Sigma factor</keyword>
<dbReference type="Proteomes" id="UP001167831">
    <property type="component" value="Unassembled WGS sequence"/>
</dbReference>
<protein>
    <submittedName>
        <fullName evidence="8">Sigma-70 family RNA polymerase sigma factor</fullName>
    </submittedName>
</protein>
<dbReference type="EMBL" id="JAUEIE010000001">
    <property type="protein sequence ID" value="MDN0021419.1"/>
    <property type="molecule type" value="Genomic_DNA"/>
</dbReference>
<keyword evidence="2" id="KW-0805">Transcription regulation</keyword>
<evidence type="ECO:0000313" key="10">
    <source>
        <dbReference type="Proteomes" id="UP001168478"/>
    </source>
</evidence>
<dbReference type="InterPro" id="IPR036388">
    <property type="entry name" value="WH-like_DNA-bd_sf"/>
</dbReference>
<dbReference type="SUPFAM" id="SSF88659">
    <property type="entry name" value="Sigma3 and sigma4 domains of RNA polymerase sigma factors"/>
    <property type="match status" value="1"/>
</dbReference>
<evidence type="ECO:0000256" key="1">
    <source>
        <dbReference type="ARBA" id="ARBA00010641"/>
    </source>
</evidence>
<dbReference type="GO" id="GO:0003677">
    <property type="term" value="F:DNA binding"/>
    <property type="evidence" value="ECO:0007669"/>
    <property type="project" value="InterPro"/>
</dbReference>
<comment type="similarity">
    <text evidence="1">Belongs to the sigma-70 factor family. ECF subfamily.</text>
</comment>
<dbReference type="InterPro" id="IPR039425">
    <property type="entry name" value="RNA_pol_sigma-70-like"/>
</dbReference>
<evidence type="ECO:0000256" key="2">
    <source>
        <dbReference type="ARBA" id="ARBA00023015"/>
    </source>
</evidence>
<dbReference type="EMBL" id="JAUEIF010000001">
    <property type="protein sequence ID" value="MDN0023916.1"/>
    <property type="molecule type" value="Genomic_DNA"/>
</dbReference>
<dbReference type="NCBIfam" id="TIGR02937">
    <property type="entry name" value="sigma70-ECF"/>
    <property type="match status" value="1"/>
</dbReference>
<gene>
    <name evidence="7" type="ORF">QVN81_00045</name>
    <name evidence="8" type="ORF">QVN84_00040</name>
</gene>
<evidence type="ECO:0000259" key="5">
    <source>
        <dbReference type="Pfam" id="PF04542"/>
    </source>
</evidence>
<dbReference type="InterPro" id="IPR007627">
    <property type="entry name" value="RNA_pol_sigma70_r2"/>
</dbReference>
<dbReference type="Gene3D" id="1.10.10.10">
    <property type="entry name" value="Winged helix-like DNA-binding domain superfamily/Winged helix DNA-binding domain"/>
    <property type="match status" value="1"/>
</dbReference>
<evidence type="ECO:0000259" key="6">
    <source>
        <dbReference type="Pfam" id="PF08281"/>
    </source>
</evidence>
<dbReference type="InterPro" id="IPR013325">
    <property type="entry name" value="RNA_pol_sigma_r2"/>
</dbReference>
<sequence length="186" mass="21758">MTLTDYHATKDIIDCGDEQSMRLLFITLNPRLCKFAEKFVKDEDIAKDLVQDCFMQIYEKRESLDGISLHAMLFTMVRNQCLNHLKHKTVIKKFKLDLIRLRNEERLYNINFGCKEEVGLISEEVINSIQTAIDSLPATTRMVYRMSREERLKNREIQEKTGMSAYQVIKHIKIAKSAIIEQLAEL</sequence>
<dbReference type="InterPro" id="IPR014284">
    <property type="entry name" value="RNA_pol_sigma-70_dom"/>
</dbReference>
<dbReference type="RefSeq" id="WP_289824293.1">
    <property type="nucleotide sequence ID" value="NZ_JAUEIE010000001.1"/>
</dbReference>
<dbReference type="Proteomes" id="UP001168478">
    <property type="component" value="Unassembled WGS sequence"/>
</dbReference>
<evidence type="ECO:0000313" key="7">
    <source>
        <dbReference type="EMBL" id="MDN0021419.1"/>
    </source>
</evidence>
<evidence type="ECO:0000256" key="4">
    <source>
        <dbReference type="ARBA" id="ARBA00023163"/>
    </source>
</evidence>
<evidence type="ECO:0000313" key="8">
    <source>
        <dbReference type="EMBL" id="MDN0023916.1"/>
    </source>
</evidence>
<dbReference type="GO" id="GO:0016987">
    <property type="term" value="F:sigma factor activity"/>
    <property type="evidence" value="ECO:0007669"/>
    <property type="project" value="UniProtKB-KW"/>
</dbReference>
<keyword evidence="9" id="KW-1185">Reference proteome</keyword>
<dbReference type="SUPFAM" id="SSF88946">
    <property type="entry name" value="Sigma2 domain of RNA polymerase sigma factors"/>
    <property type="match status" value="1"/>
</dbReference>
<feature type="domain" description="RNA polymerase sigma factor 70 region 4 type 2" evidence="6">
    <location>
        <begin position="127"/>
        <end position="165"/>
    </location>
</feature>
<name>A0AAW7JIM4_9BACT</name>
<reference evidence="8" key="1">
    <citation type="submission" date="2023-06" db="EMBL/GenBank/DDBJ databases">
        <authorList>
            <person name="Zeman M."/>
            <person name="Kubasova T."/>
            <person name="Jahodarova E."/>
            <person name="Nykrynova M."/>
            <person name="Rychlik I."/>
        </authorList>
    </citation>
    <scope>NUCLEOTIDE SEQUENCE</scope>
    <source>
        <strain evidence="8">ET15</strain>
        <strain evidence="7">ET37</strain>
    </source>
</reference>